<dbReference type="InterPro" id="IPR002781">
    <property type="entry name" value="TM_pro_TauE-like"/>
</dbReference>
<evidence type="ECO:0000256" key="1">
    <source>
        <dbReference type="ARBA" id="ARBA00004141"/>
    </source>
</evidence>
<sequence>MENLIVLIPLLLVCGAAAGLLAGLLGVGGGIVIVPMLYHVFLHVGVTPEVVMPLAVGTSLATIVVTASMSSRSHQARGNVDAPLVKRWIPAVLVGVVIGTLLGAVLPGAVLRVIFGGFMVVIATHMLLTAGRPVALTDHLPGRWGQRGAATGIGSLASLLGIGGGTLVVPFLNFFRFPMHRAVGSAAVVGLVVAVPGTVGYVMTGWDQPGLPLGSTGYVNWLAFVLLVPMTMLFAPLGVRLCQRLDVGKLRRAFAVLLVAVGVKMLFF</sequence>
<evidence type="ECO:0000256" key="4">
    <source>
        <dbReference type="ARBA" id="ARBA00022989"/>
    </source>
</evidence>
<evidence type="ECO:0000256" key="3">
    <source>
        <dbReference type="ARBA" id="ARBA00022692"/>
    </source>
</evidence>
<gene>
    <name evidence="7" type="ORF">SR882_08715</name>
</gene>
<feature type="transmembrane region" description="Helical" evidence="6">
    <location>
        <begin position="6"/>
        <end position="38"/>
    </location>
</feature>
<keyword evidence="5 6" id="KW-0472">Membrane</keyword>
<keyword evidence="3 6" id="KW-0812">Transmembrane</keyword>
<organism evidence="7 8">
    <name type="scientific">Guyparkeria halophila</name>
    <dbReference type="NCBI Taxonomy" id="47960"/>
    <lineage>
        <taxon>Bacteria</taxon>
        <taxon>Pseudomonadati</taxon>
        <taxon>Pseudomonadota</taxon>
        <taxon>Gammaproteobacteria</taxon>
        <taxon>Chromatiales</taxon>
        <taxon>Thioalkalibacteraceae</taxon>
        <taxon>Guyparkeria</taxon>
    </lineage>
</organism>
<comment type="subcellular location">
    <subcellularLocation>
        <location evidence="6">Cell membrane</location>
        <topology evidence="6">Multi-pass membrane protein</topology>
    </subcellularLocation>
    <subcellularLocation>
        <location evidence="1">Membrane</location>
        <topology evidence="1">Multi-pass membrane protein</topology>
    </subcellularLocation>
</comment>
<feature type="transmembrane region" description="Helical" evidence="6">
    <location>
        <begin position="182"/>
        <end position="206"/>
    </location>
</feature>
<keyword evidence="6" id="KW-1003">Cell membrane</keyword>
<reference evidence="7 8" key="1">
    <citation type="submission" date="2023-11" db="EMBL/GenBank/DDBJ databases">
        <title>MicrobeMod: A computational toolkit for identifying prokaryotic methylation and restriction-modification with nanopore sequencing.</title>
        <authorList>
            <person name="Crits-Christoph A."/>
            <person name="Kang S.C."/>
            <person name="Lee H."/>
            <person name="Ostrov N."/>
        </authorList>
    </citation>
    <scope>NUCLEOTIDE SEQUENCE [LARGE SCALE GENOMIC DNA]</scope>
    <source>
        <strain evidence="7 8">ATCC 49870</strain>
    </source>
</reference>
<dbReference type="Proteomes" id="UP001327459">
    <property type="component" value="Chromosome"/>
</dbReference>
<feature type="transmembrane region" description="Helical" evidence="6">
    <location>
        <begin position="151"/>
        <end position="175"/>
    </location>
</feature>
<accession>A0ABZ0YUI0</accession>
<feature type="transmembrane region" description="Helical" evidence="6">
    <location>
        <begin position="50"/>
        <end position="68"/>
    </location>
</feature>
<keyword evidence="8" id="KW-1185">Reference proteome</keyword>
<proteinExistence type="inferred from homology"/>
<protein>
    <recommendedName>
        <fullName evidence="6">Probable membrane transporter protein</fullName>
    </recommendedName>
</protein>
<dbReference type="EMBL" id="CP140153">
    <property type="protein sequence ID" value="WQH15835.1"/>
    <property type="molecule type" value="Genomic_DNA"/>
</dbReference>
<comment type="similarity">
    <text evidence="2 6">Belongs to the 4-toluene sulfonate uptake permease (TSUP) (TC 2.A.102) family.</text>
</comment>
<dbReference type="PANTHER" id="PTHR43483">
    <property type="entry name" value="MEMBRANE TRANSPORTER PROTEIN HI_0806-RELATED"/>
    <property type="match status" value="1"/>
</dbReference>
<keyword evidence="4 6" id="KW-1133">Transmembrane helix</keyword>
<feature type="transmembrane region" description="Helical" evidence="6">
    <location>
        <begin position="88"/>
        <end position="106"/>
    </location>
</feature>
<evidence type="ECO:0000256" key="2">
    <source>
        <dbReference type="ARBA" id="ARBA00009142"/>
    </source>
</evidence>
<evidence type="ECO:0000313" key="8">
    <source>
        <dbReference type="Proteomes" id="UP001327459"/>
    </source>
</evidence>
<dbReference type="Pfam" id="PF01925">
    <property type="entry name" value="TauE"/>
    <property type="match status" value="1"/>
</dbReference>
<evidence type="ECO:0000256" key="6">
    <source>
        <dbReference type="RuleBase" id="RU363041"/>
    </source>
</evidence>
<evidence type="ECO:0000313" key="7">
    <source>
        <dbReference type="EMBL" id="WQH15835.1"/>
    </source>
</evidence>
<dbReference type="RefSeq" id="WP_322520858.1">
    <property type="nucleotide sequence ID" value="NZ_CP140153.1"/>
</dbReference>
<evidence type="ECO:0000256" key="5">
    <source>
        <dbReference type="ARBA" id="ARBA00023136"/>
    </source>
</evidence>
<dbReference type="PANTHER" id="PTHR43483:SF3">
    <property type="entry name" value="MEMBRANE TRANSPORTER PROTEIN HI_0806-RELATED"/>
    <property type="match status" value="1"/>
</dbReference>
<feature type="transmembrane region" description="Helical" evidence="6">
    <location>
        <begin position="218"/>
        <end position="238"/>
    </location>
</feature>
<name>A0ABZ0YUI0_9GAMM</name>